<dbReference type="Pfam" id="PF12836">
    <property type="entry name" value="HHH_3"/>
    <property type="match status" value="1"/>
</dbReference>
<dbReference type="Pfam" id="PF00575">
    <property type="entry name" value="S1"/>
    <property type="match status" value="1"/>
</dbReference>
<evidence type="ECO:0000313" key="3">
    <source>
        <dbReference type="EMBL" id="PRO65890.1"/>
    </source>
</evidence>
<dbReference type="EMBL" id="PVNS01000005">
    <property type="protein sequence ID" value="PRO65890.1"/>
    <property type="molecule type" value="Genomic_DNA"/>
</dbReference>
<dbReference type="SUPFAM" id="SSF47781">
    <property type="entry name" value="RuvA domain 2-like"/>
    <property type="match status" value="2"/>
</dbReference>
<dbReference type="PANTHER" id="PTHR10724">
    <property type="entry name" value="30S RIBOSOMAL PROTEIN S1"/>
    <property type="match status" value="1"/>
</dbReference>
<comment type="caution">
    <text evidence="3">The sequence shown here is derived from an EMBL/GenBank/DDBJ whole genome shotgun (WGS) entry which is preliminary data.</text>
</comment>
<reference evidence="3 4" key="1">
    <citation type="submission" date="2018-03" db="EMBL/GenBank/DDBJ databases">
        <title>Bacillus urumqiensis sp. nov., a moderately haloalkaliphilic bacterium isolated from a salt lake.</title>
        <authorList>
            <person name="Zhao B."/>
            <person name="Liao Z."/>
        </authorList>
    </citation>
    <scope>NUCLEOTIDE SEQUENCE [LARGE SCALE GENOMIC DNA]</scope>
    <source>
        <strain evidence="3 4">BZ-SZ-XJ18</strain>
    </source>
</reference>
<dbReference type="InterPro" id="IPR003029">
    <property type="entry name" value="S1_domain"/>
</dbReference>
<dbReference type="FunFam" id="3.30.420.140:FF:000001">
    <property type="entry name" value="RNA-binding transcriptional accessory protein"/>
    <property type="match status" value="1"/>
</dbReference>
<dbReference type="InterPro" id="IPR050437">
    <property type="entry name" value="Ribos_protein_bS1-like"/>
</dbReference>
<dbReference type="InterPro" id="IPR041692">
    <property type="entry name" value="HHH_9"/>
</dbReference>
<dbReference type="InterPro" id="IPR044146">
    <property type="entry name" value="S1_Tex"/>
</dbReference>
<dbReference type="GO" id="GO:0006139">
    <property type="term" value="P:nucleobase-containing compound metabolic process"/>
    <property type="evidence" value="ECO:0007669"/>
    <property type="project" value="InterPro"/>
</dbReference>
<dbReference type="SUPFAM" id="SSF50249">
    <property type="entry name" value="Nucleic acid-binding proteins"/>
    <property type="match status" value="1"/>
</dbReference>
<gene>
    <name evidence="3" type="ORF">C6I21_06175</name>
</gene>
<dbReference type="Pfam" id="PF09371">
    <property type="entry name" value="Tex_N"/>
    <property type="match status" value="1"/>
</dbReference>
<dbReference type="CDD" id="cd05685">
    <property type="entry name" value="S1_Tex"/>
    <property type="match status" value="1"/>
</dbReference>
<dbReference type="FunFam" id="1.10.10.650:FF:000001">
    <property type="entry name" value="S1 RNA-binding domain 1"/>
    <property type="match status" value="1"/>
</dbReference>
<dbReference type="InterPro" id="IPR012337">
    <property type="entry name" value="RNaseH-like_sf"/>
</dbReference>
<dbReference type="Gene3D" id="2.40.50.140">
    <property type="entry name" value="Nucleic acid-binding proteins"/>
    <property type="match status" value="1"/>
</dbReference>
<dbReference type="SMART" id="SM00732">
    <property type="entry name" value="YqgFc"/>
    <property type="match status" value="1"/>
</dbReference>
<dbReference type="Gene3D" id="3.30.420.140">
    <property type="entry name" value="YqgF/RNase H-like domain"/>
    <property type="match status" value="1"/>
</dbReference>
<proteinExistence type="predicted"/>
<keyword evidence="4" id="KW-1185">Reference proteome</keyword>
<dbReference type="FunFam" id="1.10.150.310:FF:000001">
    <property type="entry name" value="RNA-binding transcriptional accessory protein"/>
    <property type="match status" value="1"/>
</dbReference>
<dbReference type="InterPro" id="IPR055179">
    <property type="entry name" value="Tex-like_central_region"/>
</dbReference>
<dbReference type="SMART" id="SM00316">
    <property type="entry name" value="S1"/>
    <property type="match status" value="1"/>
</dbReference>
<accession>A0A2P6MI04</accession>
<dbReference type="InterPro" id="IPR018974">
    <property type="entry name" value="Tex-like_N"/>
</dbReference>
<dbReference type="GO" id="GO:0005737">
    <property type="term" value="C:cytoplasm"/>
    <property type="evidence" value="ECO:0007669"/>
    <property type="project" value="UniProtKB-ARBA"/>
</dbReference>
<sequence>MTAAVEQIAKAQEIRAKSVEQVISLSEEGNTVPFIARYRKEQTGGLDEEEIRAVLEQWQYIQSLEKRKEEVLRLVEEQGKLTEELESRVKEAERLQTVEDLYRPFKQKRKTRAVKAKERGLEPLAALLAEGSEKIRPLKEAESYVTEDLSAEDALQGALDIIAEQAADDPEARSWIRRAVWNDGVLMAEKKAKAEDEKEVFALYYEFRESVKRMVPHRTLAVNRGEKEEILRVKVEPPEESVKRFMEKKWITYPGTEASNEVIRALEDARKRLIYPAVERDIRNELTEKAENHAIDVFSQNLRQLLLQPPLRGRAVLGVDPAYRTGCKLAAVDPNGKFLEAGVIFPTPPRNEVEKSKKTVLDWIKRHQITMIAIGNGTASRETEQFIADVMKETDGSVYFVIVNEAGASVYSASKAAKAEFPELKVEERSAVSIARRLQDPLAELVKIDPQSVGVGQYQHDVSQTKLAGSLQFVVETVVNRVGVNVNTASQALLQYVSGLSSAVAGNIVKHREENGPFTKRTELKKIPRLGAKTYEQAVGFLRIPEGRQPLDATAVHPESYAAAEEVLRELGLTAGQIGSAEAEKAAAGVDSGKLAEKTNTGLPTIQDILEAVQTPGRDPRDEVAEPLLKQDVLNMEDLESGMELEGTVRNVVDFGAFVDIGVKQDGLVHVSKMAERFIKNPMEVVSVGDVVTVWVEQVDAAKGRISLTMKQPKSQ</sequence>
<dbReference type="InterPro" id="IPR037027">
    <property type="entry name" value="YqgF/RNaseH-like_dom_sf"/>
</dbReference>
<dbReference type="SUPFAM" id="SSF53098">
    <property type="entry name" value="Ribonuclease H-like"/>
    <property type="match status" value="1"/>
</dbReference>
<dbReference type="InterPro" id="IPR023319">
    <property type="entry name" value="Tex-like_HTH_dom_sf"/>
</dbReference>
<protein>
    <submittedName>
        <fullName evidence="3">RNA-binding transcriptional accessory protein</fullName>
    </submittedName>
</protein>
<dbReference type="Pfam" id="PF17674">
    <property type="entry name" value="HHH_9"/>
    <property type="match status" value="1"/>
</dbReference>
<dbReference type="InterPro" id="IPR012340">
    <property type="entry name" value="NA-bd_OB-fold"/>
</dbReference>
<dbReference type="AlphaFoldDB" id="A0A2P6MI04"/>
<dbReference type="GO" id="GO:0006412">
    <property type="term" value="P:translation"/>
    <property type="evidence" value="ECO:0007669"/>
    <property type="project" value="TreeGrafter"/>
</dbReference>
<dbReference type="Pfam" id="PF16921">
    <property type="entry name" value="Tex_YqgF"/>
    <property type="match status" value="1"/>
</dbReference>
<dbReference type="Proteomes" id="UP000243650">
    <property type="component" value="Unassembled WGS sequence"/>
</dbReference>
<feature type="coiled-coil region" evidence="1">
    <location>
        <begin position="61"/>
        <end position="95"/>
    </location>
</feature>
<name>A0A2P6MI04_ALKUR</name>
<keyword evidence="1" id="KW-0175">Coiled coil</keyword>
<dbReference type="Pfam" id="PF22706">
    <property type="entry name" value="Tex_central_region"/>
    <property type="match status" value="1"/>
</dbReference>
<dbReference type="PROSITE" id="PS50126">
    <property type="entry name" value="S1"/>
    <property type="match status" value="1"/>
</dbReference>
<dbReference type="OrthoDB" id="9804714at2"/>
<dbReference type="Gene3D" id="1.10.150.310">
    <property type="entry name" value="Tex RuvX-like domain-like"/>
    <property type="match status" value="1"/>
</dbReference>
<dbReference type="SUPFAM" id="SSF158832">
    <property type="entry name" value="Tex N-terminal region-like"/>
    <property type="match status" value="1"/>
</dbReference>
<evidence type="ECO:0000313" key="4">
    <source>
        <dbReference type="Proteomes" id="UP000243650"/>
    </source>
</evidence>
<dbReference type="RefSeq" id="WP_105958574.1">
    <property type="nucleotide sequence ID" value="NZ_PVNS01000005.1"/>
</dbReference>
<dbReference type="InterPro" id="IPR023323">
    <property type="entry name" value="Tex-like_dom_sf"/>
</dbReference>
<dbReference type="PANTHER" id="PTHR10724:SF10">
    <property type="entry name" value="S1 RNA-BINDING DOMAIN-CONTAINING PROTEIN 1"/>
    <property type="match status" value="1"/>
</dbReference>
<dbReference type="InterPro" id="IPR006641">
    <property type="entry name" value="YqgF/RNaseH-like_dom"/>
</dbReference>
<organism evidence="3 4">
    <name type="scientific">Alkalicoccus urumqiensis</name>
    <name type="common">Bacillus urumqiensis</name>
    <dbReference type="NCBI Taxonomy" id="1548213"/>
    <lineage>
        <taxon>Bacteria</taxon>
        <taxon>Bacillati</taxon>
        <taxon>Bacillota</taxon>
        <taxon>Bacilli</taxon>
        <taxon>Bacillales</taxon>
        <taxon>Bacillaceae</taxon>
        <taxon>Alkalicoccus</taxon>
    </lineage>
</organism>
<evidence type="ECO:0000256" key="1">
    <source>
        <dbReference type="SAM" id="Coils"/>
    </source>
</evidence>
<dbReference type="Gene3D" id="1.10.3500.10">
    <property type="entry name" value="Tex N-terminal region-like"/>
    <property type="match status" value="1"/>
</dbReference>
<dbReference type="InterPro" id="IPR010994">
    <property type="entry name" value="RuvA_2-like"/>
</dbReference>
<feature type="domain" description="S1 motif" evidence="2">
    <location>
        <begin position="642"/>
        <end position="711"/>
    </location>
</feature>
<dbReference type="GO" id="GO:0003735">
    <property type="term" value="F:structural constituent of ribosome"/>
    <property type="evidence" value="ECO:0007669"/>
    <property type="project" value="TreeGrafter"/>
</dbReference>
<dbReference type="Gene3D" id="1.10.10.650">
    <property type="entry name" value="RuvA domain 2-like"/>
    <property type="match status" value="1"/>
</dbReference>
<dbReference type="FunFam" id="2.40.50.140:FF:000051">
    <property type="entry name" value="RNA-binding transcriptional accessory protein"/>
    <property type="match status" value="1"/>
</dbReference>
<dbReference type="GO" id="GO:0003729">
    <property type="term" value="F:mRNA binding"/>
    <property type="evidence" value="ECO:0007669"/>
    <property type="project" value="UniProtKB-ARBA"/>
</dbReference>
<dbReference type="InterPro" id="IPR032639">
    <property type="entry name" value="Tex_YqgF"/>
</dbReference>
<evidence type="ECO:0000259" key="2">
    <source>
        <dbReference type="PROSITE" id="PS50126"/>
    </source>
</evidence>